<dbReference type="InterPro" id="IPR041380">
    <property type="entry name" value="Acetyltransf_17"/>
</dbReference>
<evidence type="ECO:0000313" key="8">
    <source>
        <dbReference type="Proteomes" id="UP001206895"/>
    </source>
</evidence>
<dbReference type="InterPro" id="IPR025559">
    <property type="entry name" value="Eis_dom"/>
</dbReference>
<evidence type="ECO:0000256" key="2">
    <source>
        <dbReference type="ARBA" id="ARBA00022488"/>
    </source>
</evidence>
<evidence type="ECO:0000313" key="7">
    <source>
        <dbReference type="EMBL" id="MCP2174880.1"/>
    </source>
</evidence>
<comment type="subunit">
    <text evidence="5">Homohexamer; trimer of dimers.</text>
</comment>
<feature type="binding site" evidence="5">
    <location>
        <begin position="122"/>
        <end position="127"/>
    </location>
    <ligand>
        <name>acetyl-CoA</name>
        <dbReference type="ChEBI" id="CHEBI:57288"/>
    </ligand>
</feature>
<name>A0ABT1H9E5_9NOCA</name>
<comment type="similarity">
    <text evidence="1 5">Belongs to the acetyltransferase Eis family.</text>
</comment>
<organism evidence="7 8">
    <name type="scientific">Williamsia maris</name>
    <dbReference type="NCBI Taxonomy" id="72806"/>
    <lineage>
        <taxon>Bacteria</taxon>
        <taxon>Bacillati</taxon>
        <taxon>Actinomycetota</taxon>
        <taxon>Actinomycetes</taxon>
        <taxon>Mycobacteriales</taxon>
        <taxon>Nocardiaceae</taxon>
        <taxon>Williamsia</taxon>
    </lineage>
</organism>
<dbReference type="EMBL" id="JAMTCJ010000001">
    <property type="protein sequence ID" value="MCP2174880.1"/>
    <property type="molecule type" value="Genomic_DNA"/>
</dbReference>
<keyword evidence="2" id="KW-1036">Host cytoplasmic vesicle</keyword>
<dbReference type="PANTHER" id="PTHR37817">
    <property type="entry name" value="N-ACETYLTRANSFERASE EIS"/>
    <property type="match status" value="1"/>
</dbReference>
<keyword evidence="4 5" id="KW-0012">Acyltransferase</keyword>
<dbReference type="Proteomes" id="UP001206895">
    <property type="component" value="Unassembled WGS sequence"/>
</dbReference>
<evidence type="ECO:0000256" key="3">
    <source>
        <dbReference type="ARBA" id="ARBA00022679"/>
    </source>
</evidence>
<dbReference type="Gene3D" id="3.30.1050.10">
    <property type="entry name" value="SCP2 sterol-binding domain"/>
    <property type="match status" value="1"/>
</dbReference>
<accession>A0ABT1H9E5</accession>
<gene>
    <name evidence="7" type="ORF">LX13_000687</name>
</gene>
<feature type="active site" description="Proton donor" evidence="5">
    <location>
        <position position="155"/>
    </location>
</feature>
<dbReference type="Pfam" id="PF13527">
    <property type="entry name" value="Acetyltransf_9"/>
    <property type="match status" value="1"/>
</dbReference>
<dbReference type="InterPro" id="IPR000182">
    <property type="entry name" value="GNAT_dom"/>
</dbReference>
<dbReference type="InterPro" id="IPR022902">
    <property type="entry name" value="NAcTrfase_Eis"/>
</dbReference>
<dbReference type="SUPFAM" id="SSF55718">
    <property type="entry name" value="SCP-like"/>
    <property type="match status" value="1"/>
</dbReference>
<evidence type="ECO:0000256" key="4">
    <source>
        <dbReference type="ARBA" id="ARBA00023315"/>
    </source>
</evidence>
<evidence type="ECO:0000256" key="1">
    <source>
        <dbReference type="ARBA" id="ARBA00009213"/>
    </source>
</evidence>
<feature type="binding site" evidence="5">
    <location>
        <begin position="114"/>
        <end position="116"/>
    </location>
    <ligand>
        <name>acetyl-CoA</name>
        <dbReference type="ChEBI" id="CHEBI:57288"/>
    </ligand>
</feature>
<dbReference type="InterPro" id="IPR036527">
    <property type="entry name" value="SCP2_sterol-bd_dom_sf"/>
</dbReference>
<protein>
    <submittedName>
        <fullName evidence="7">Acetyltransferase</fullName>
    </submittedName>
</protein>
<dbReference type="Gene3D" id="3.40.630.30">
    <property type="match status" value="2"/>
</dbReference>
<comment type="caution">
    <text evidence="7">The sequence shown here is derived from an EMBL/GenBank/DDBJ whole genome shotgun (WGS) entry which is preliminary data.</text>
</comment>
<dbReference type="PANTHER" id="PTHR37817:SF1">
    <property type="entry name" value="N-ACETYLTRANSFERASE EIS"/>
    <property type="match status" value="1"/>
</dbReference>
<dbReference type="Pfam" id="PF13530">
    <property type="entry name" value="SCP2_2"/>
    <property type="match status" value="1"/>
</dbReference>
<dbReference type="HAMAP" id="MF_01812">
    <property type="entry name" value="Eis"/>
    <property type="match status" value="1"/>
</dbReference>
<proteinExistence type="inferred from homology"/>
<dbReference type="InterPro" id="IPR016181">
    <property type="entry name" value="Acyl_CoA_acyltransferase"/>
</dbReference>
<feature type="binding site" evidence="5">
    <location>
        <begin position="150"/>
        <end position="151"/>
    </location>
    <ligand>
        <name>acetyl-CoA</name>
        <dbReference type="ChEBI" id="CHEBI:57288"/>
    </ligand>
</feature>
<evidence type="ECO:0000256" key="5">
    <source>
        <dbReference type="HAMAP-Rule" id="MF_01812"/>
    </source>
</evidence>
<keyword evidence="3 5" id="KW-0808">Transferase</keyword>
<dbReference type="Pfam" id="PF17668">
    <property type="entry name" value="Acetyltransf_17"/>
    <property type="match status" value="1"/>
</dbReference>
<keyword evidence="8" id="KW-1185">Reference proteome</keyword>
<sequence length="430" mass="48341">MSDPGIFREASNRRPTRYENVKIVTDSDLTMRRATDEDWPAIIAADARAFAFIHPLDDEAQADIRSKLRDSDVVVVYDESGSAGPVLAGVAMFYRMTLTLPGGVRTELPGLSWVSVAATHRRRGILRLMITELFEQWEREQSAFSILTASEATIYERFGYGPACFEEQVSIDLAKAELREPTPAYSPVHFADEQQIRDMVPDLHDRWASMSPGAIVRSRVWWNMIFADREMLREGRSALHYLIHPDGYASYRIHRDERSAVAEVSEFIAVTDQAHTDLWRVLLGLDLIPRITASMPVDDPLPMKLTNLRAPTVTAISDSMWLRILDVPAALEARTYSEDVDAVLEITDTFRDSGGRFAFTVRDGAATVSETEEPATVRMDISVLSSIYLGGYRATEFAAADRLWASDHTTLCELDQAFLTDRKPFSGTFF</sequence>
<dbReference type="SUPFAM" id="SSF55729">
    <property type="entry name" value="Acyl-CoA N-acyltransferases (Nat)"/>
    <property type="match status" value="1"/>
</dbReference>
<dbReference type="PROSITE" id="PS51186">
    <property type="entry name" value="GNAT"/>
    <property type="match status" value="1"/>
</dbReference>
<dbReference type="NCBIfam" id="NF002367">
    <property type="entry name" value="PRK01346.1-4"/>
    <property type="match status" value="1"/>
</dbReference>
<reference evidence="7 8" key="1">
    <citation type="submission" date="2022-06" db="EMBL/GenBank/DDBJ databases">
        <title>Genomic Encyclopedia of Archaeal and Bacterial Type Strains, Phase II (KMG-II): from individual species to whole genera.</title>
        <authorList>
            <person name="Goeker M."/>
        </authorList>
    </citation>
    <scope>NUCLEOTIDE SEQUENCE [LARGE SCALE GENOMIC DNA]</scope>
    <source>
        <strain evidence="7 8">DSM 44693</strain>
    </source>
</reference>
<evidence type="ECO:0000259" key="6">
    <source>
        <dbReference type="PROSITE" id="PS51186"/>
    </source>
</evidence>
<dbReference type="InterPro" id="IPR051554">
    <property type="entry name" value="Acetyltransferase_Eis"/>
</dbReference>
<feature type="domain" description="N-acetyltransferase" evidence="6">
    <location>
        <begin position="29"/>
        <end position="180"/>
    </location>
</feature>
<feature type="active site" description="Proton acceptor; via carboxylate" evidence="5">
    <location>
        <position position="430"/>
    </location>
</feature>